<dbReference type="PROSITE" id="PS51375">
    <property type="entry name" value="PPR"/>
    <property type="match status" value="1"/>
</dbReference>
<evidence type="ECO:0000313" key="4">
    <source>
        <dbReference type="EMBL" id="KAK5941782.1"/>
    </source>
</evidence>
<dbReference type="Gene3D" id="1.25.40.10">
    <property type="entry name" value="Tetratricopeptide repeat domain"/>
    <property type="match status" value="2"/>
</dbReference>
<dbReference type="RefSeq" id="XP_064729872.1">
    <property type="nucleotide sequence ID" value="XM_064874150.1"/>
</dbReference>
<comment type="caution">
    <text evidence="4">The sequence shown here is derived from an EMBL/GenBank/DDBJ whole genome shotgun (WGS) entry which is preliminary data.</text>
</comment>
<dbReference type="NCBIfam" id="TIGR00756">
    <property type="entry name" value="PPR"/>
    <property type="match status" value="1"/>
</dbReference>
<proteinExistence type="predicted"/>
<gene>
    <name evidence="4" type="ORF">PMZ80_005733</name>
</gene>
<keyword evidence="1" id="KW-0677">Repeat</keyword>
<dbReference type="PANTHER" id="PTHR47933:SF23">
    <property type="entry name" value="OS02G0468500 PROTEIN"/>
    <property type="match status" value="1"/>
</dbReference>
<feature type="compositionally biased region" description="Polar residues" evidence="3">
    <location>
        <begin position="70"/>
        <end position="81"/>
    </location>
</feature>
<protein>
    <recommendedName>
        <fullName evidence="6">Pentatricopeptide repeat protein</fullName>
    </recommendedName>
</protein>
<dbReference type="EMBL" id="JAVHJV010000006">
    <property type="protein sequence ID" value="KAK5941782.1"/>
    <property type="molecule type" value="Genomic_DNA"/>
</dbReference>
<dbReference type="InterPro" id="IPR011990">
    <property type="entry name" value="TPR-like_helical_dom_sf"/>
</dbReference>
<keyword evidence="5" id="KW-1185">Reference proteome</keyword>
<evidence type="ECO:0000256" key="2">
    <source>
        <dbReference type="PROSITE-ProRule" id="PRU00708"/>
    </source>
</evidence>
<evidence type="ECO:0000256" key="1">
    <source>
        <dbReference type="ARBA" id="ARBA00022737"/>
    </source>
</evidence>
<accession>A0ABR0RN18</accession>
<feature type="repeat" description="PPR" evidence="2">
    <location>
        <begin position="655"/>
        <end position="689"/>
    </location>
</feature>
<dbReference type="Pfam" id="PF01535">
    <property type="entry name" value="PPR"/>
    <property type="match status" value="1"/>
</dbReference>
<evidence type="ECO:0008006" key="6">
    <source>
        <dbReference type="Google" id="ProtNLM"/>
    </source>
</evidence>
<feature type="region of interest" description="Disordered" evidence="3">
    <location>
        <begin position="70"/>
        <end position="99"/>
    </location>
</feature>
<dbReference type="InterPro" id="IPR002885">
    <property type="entry name" value="PPR_rpt"/>
</dbReference>
<dbReference type="InterPro" id="IPR051240">
    <property type="entry name" value="Mito_RNA-Proc/Resp"/>
</dbReference>
<name>A0ABR0RN18_9EURO</name>
<reference evidence="4 5" key="1">
    <citation type="journal article" date="2023" name="Res Sq">
        <title>Genomic and morphological characterization of Knufia obscura isolated from the Mars 2020 spacecraft assembly facility.</title>
        <authorList>
            <person name="Chander A.M."/>
            <person name="Teixeira M.M."/>
            <person name="Singh N.K."/>
            <person name="Williams M.P."/>
            <person name="Parker C.W."/>
            <person name="Leo P."/>
            <person name="Stajich J.E."/>
            <person name="Torok T."/>
            <person name="Tighe S."/>
            <person name="Mason C.E."/>
            <person name="Venkateswaran K."/>
        </authorList>
    </citation>
    <scope>NUCLEOTIDE SEQUENCE [LARGE SCALE GENOMIC DNA]</scope>
    <source>
        <strain evidence="4 5">CCFEE 5817</strain>
    </source>
</reference>
<evidence type="ECO:0000313" key="5">
    <source>
        <dbReference type="Proteomes" id="UP001334248"/>
    </source>
</evidence>
<dbReference type="Proteomes" id="UP001334248">
    <property type="component" value="Unassembled WGS sequence"/>
</dbReference>
<sequence length="768" mass="88461">MSFRVKAIGRWMHHDRRSRLGLGLKFLSFCNLEPSHSRARSYIWHRPAHRLPTSSLPPIRCLARVVTSSSEAQSAGDTPFTSLKEPEETRPGNGLNNDVNQAKSVVESSTSSAAVGSEEYTSFATTSELQEKELWATEEQDASKIARGKVYPGRTATSDKLIPWHQYFPVYLTDLPGSDQSFDRYHSFPTLPLAFSLLIARIFSFHCREWSIDELRQKFWREARAANYIWITHNQGSLTNWISGIPEHDKRVRNVVSLLLGSILISPSRVLQVLSTLKPLDNDFAIRAHCLYLTGFLYKSELLEERSLMQMYDIEVHKLRSSSRWPQASMSVDHMRMLLWRSDEAHQKTLMSEFQRRYNTMNLWTLMFLITFCSKHGMPDEASTFLSEIPPHLLQNPPLSVRQCCLELIRHDHVVHTATGPNFRYLPPLLEKGLVPNSSLYHLIIERAFASDYPGVAWDIYRHLQTTDIAIDWRTYLVLLRQAFDSRNAQGVQEIMSIIQQERTLCTNPRLLAYTMNMVRRIKFRSPKMGVLEALAHILAFYDRAYTRAPLAIFGIITNREVGTTANELPEPTTYVLSFTIWSFILCHQHGRQVRGLWKRIQRCVEHEDATVLECMKLDLIYNALIWLHVGRNETVTDALEVLRYMLDKQFCLPTSRTWSIIICGLLRLGLRAQAKQVYELMRAHGFTIDNIRDEYINDEVSLEDLEKRADEVLDHQSMPDGTDWDAQLDDPLFEQSFGFDIEPGHTLYDRSDAELVDEGSSDSATTQ</sequence>
<evidence type="ECO:0000256" key="3">
    <source>
        <dbReference type="SAM" id="MobiDB-lite"/>
    </source>
</evidence>
<dbReference type="PANTHER" id="PTHR47933">
    <property type="entry name" value="PENTATRICOPEPTIDE REPEAT-CONTAINING PROTEIN 1, MITOCHONDRIAL"/>
    <property type="match status" value="1"/>
</dbReference>
<dbReference type="GeneID" id="89999182"/>
<organism evidence="4 5">
    <name type="scientific">Knufia obscura</name>
    <dbReference type="NCBI Taxonomy" id="1635080"/>
    <lineage>
        <taxon>Eukaryota</taxon>
        <taxon>Fungi</taxon>
        <taxon>Dikarya</taxon>
        <taxon>Ascomycota</taxon>
        <taxon>Pezizomycotina</taxon>
        <taxon>Eurotiomycetes</taxon>
        <taxon>Chaetothyriomycetidae</taxon>
        <taxon>Chaetothyriales</taxon>
        <taxon>Trichomeriaceae</taxon>
        <taxon>Knufia</taxon>
    </lineage>
</organism>